<evidence type="ECO:0000256" key="1">
    <source>
        <dbReference type="SAM" id="Coils"/>
    </source>
</evidence>
<organism evidence="3 4">
    <name type="scientific">Candidatus Wolfebacteria bacterium GW2011_GWA2_47_9b</name>
    <dbReference type="NCBI Taxonomy" id="1619005"/>
    <lineage>
        <taxon>Bacteria</taxon>
        <taxon>Candidatus Wolfeibacteriota</taxon>
    </lineage>
</organism>
<name>A0A0G1U722_9BACT</name>
<dbReference type="Proteomes" id="UP000033882">
    <property type="component" value="Unassembled WGS sequence"/>
</dbReference>
<comment type="caution">
    <text evidence="3">The sequence shown here is derived from an EMBL/GenBank/DDBJ whole genome shotgun (WGS) entry which is preliminary data.</text>
</comment>
<reference evidence="3 4" key="1">
    <citation type="journal article" date="2015" name="Nature">
        <title>rRNA introns, odd ribosomes, and small enigmatic genomes across a large radiation of phyla.</title>
        <authorList>
            <person name="Brown C.T."/>
            <person name="Hug L.A."/>
            <person name="Thomas B.C."/>
            <person name="Sharon I."/>
            <person name="Castelle C.J."/>
            <person name="Singh A."/>
            <person name="Wilkins M.J."/>
            <person name="Williams K.H."/>
            <person name="Banfield J.F."/>
        </authorList>
    </citation>
    <scope>NUCLEOTIDE SEQUENCE [LARGE SCALE GENOMIC DNA]</scope>
</reference>
<feature type="coiled-coil region" evidence="1">
    <location>
        <begin position="69"/>
        <end position="120"/>
    </location>
</feature>
<protein>
    <submittedName>
        <fullName evidence="3">Uncharacterized protein</fullName>
    </submittedName>
</protein>
<evidence type="ECO:0000313" key="4">
    <source>
        <dbReference type="Proteomes" id="UP000033882"/>
    </source>
</evidence>
<keyword evidence="1" id="KW-0175">Coiled coil</keyword>
<proteinExistence type="predicted"/>
<dbReference type="AlphaFoldDB" id="A0A0G1U722"/>
<feature type="chain" id="PRO_5002540019" evidence="2">
    <location>
        <begin position="24"/>
        <end position="177"/>
    </location>
</feature>
<feature type="signal peptide" evidence="2">
    <location>
        <begin position="1"/>
        <end position="23"/>
    </location>
</feature>
<gene>
    <name evidence="3" type="ORF">UY19_C0008G0038</name>
</gene>
<evidence type="ECO:0000256" key="2">
    <source>
        <dbReference type="SAM" id="SignalP"/>
    </source>
</evidence>
<accession>A0A0G1U722</accession>
<sequence length="177" mass="18359">MTKQFTYIAIGIVLMGGGMVAHAQVPTMPAVPPQAQTAAPVAPVDAKAAKKVRLQEAVRKVEQSLMVRITNLEGLAAKIQARIAKIQAEGKDMTLANTKLADAQKAIVAAKAELAILTKADTAMIASAKPATGFANIKNKTAKNVVVKIKAAHKALVDVIVIMKGQGTPGSATSTVQ</sequence>
<keyword evidence="2" id="KW-0732">Signal</keyword>
<evidence type="ECO:0000313" key="3">
    <source>
        <dbReference type="EMBL" id="KKU89884.1"/>
    </source>
</evidence>
<dbReference type="EMBL" id="LCPB01000008">
    <property type="protein sequence ID" value="KKU89884.1"/>
    <property type="molecule type" value="Genomic_DNA"/>
</dbReference>